<dbReference type="RefSeq" id="WP_155446485.1">
    <property type="nucleotide sequence ID" value="NZ_JAOQNR010000012.1"/>
</dbReference>
<evidence type="ECO:0000259" key="1">
    <source>
        <dbReference type="Pfam" id="PF03781"/>
    </source>
</evidence>
<dbReference type="InterPro" id="IPR016187">
    <property type="entry name" value="CTDL_fold"/>
</dbReference>
<dbReference type="Gene3D" id="3.90.1580.10">
    <property type="entry name" value="paralog of FGE (formylglycine-generating enzyme)"/>
    <property type="match status" value="1"/>
</dbReference>
<evidence type="ECO:0000313" key="2">
    <source>
        <dbReference type="EMBL" id="MTV31811.1"/>
    </source>
</evidence>
<dbReference type="Gene3D" id="3.40.50.300">
    <property type="entry name" value="P-loop containing nucleotide triphosphate hydrolases"/>
    <property type="match status" value="1"/>
</dbReference>
<dbReference type="SUPFAM" id="SSF52540">
    <property type="entry name" value="P-loop containing nucleoside triphosphate hydrolases"/>
    <property type="match status" value="1"/>
</dbReference>
<accession>A0A6N8DRL1</accession>
<dbReference type="Pfam" id="PF03781">
    <property type="entry name" value="FGE-sulfatase"/>
    <property type="match status" value="1"/>
</dbReference>
<dbReference type="InterPro" id="IPR005532">
    <property type="entry name" value="SUMF_dom"/>
</dbReference>
<sequence>MPITLEELADLLQDYGLRAGTNSIEPVALISDINLPKGVRLFRCVWTTPVRVHRELLFIWPHEHSPPELVDAIHTLYKIGPPGYDGICFALSEKHMSVQLPPSAAEAVSVIYGARDLLRLLVSPSHDLTNRILQQPRAEFNLIEFRRRYQPRQATVVSNAPGTVDSRPIGAPINLTDHLHRWANLRSLSKPIILLGERGSGKTWEIINFCVQQTTSHTADPLRNAIALYYPLQELRRSNDRTYEFRPSFPDLCLRQYGIGTPPGLKVLWDAKGVSALMNAGFIVTCLDGLDELIDDPGSEHTFQQIWQLISSLSAGSKFLITCRSAYFDSLHRMLSLPTWGGMSLKDRFDIIELMPFSASTVEDYVATVNNSEQIGASNLRELVSEIVRTDNTNIELIFEIIATLATRPAALSALEDIAESSGGRRMSVTSLLERLIYGVTIDFNLGTGRTRSAFIFEGKRFSIDRETRTRVLEELAAILADDRTDIFAPSRLAQSLTIRLGIATPESLQADMRAQTVLELVNQDCKLGVRLCQETEGLLKFGFSPEKSANLKFLASSPSLDGNAALCPGADRLFRESAIRSPVCVTSIAGAYFAAAWMARRLGDLETINRHSGTVDDKEWLTPLGRFPIGPVGGLILREKLVSLHGTKILKKIERIARQNTVRSARLEGFSVFTAPLRYLWHNLEAMRVITQAQREGLDPWTEEVAQIENVGLGLRMVLVDAPEQQFNEAKCGRFSPSSQSFLNREDCDEVIPFLMTTTEVTNDQFLEFLNSSGGVAWRPENITIAGGGRATVDDVSSKSQFTNEYHLYHWKHAPETDCNALCCEYKPPTEASQHPVTYVSWFAAAAYCDWLSARDHRTLEYSKSLGCSTGRNYIEQVCCGYRLPTASEWKWAAQAGRPEVEFPWELYPYYILPDVLNKYGDLDQNVPDELRLVLKDAIVQRENMKRLLVEQKQTTTPVGEGDFPTLGVLGLVGNVKEWCDDQLHFDGTAKPEHMILGASAALGERSFRFDYAMALFPENTNPDVGFRVARSLSAKEISSLKRRRDELRLYGRTRRARA</sequence>
<dbReference type="AlphaFoldDB" id="A0A6N8DRL1"/>
<feature type="domain" description="Sulfatase-modifying factor enzyme-like" evidence="1">
    <location>
        <begin position="752"/>
        <end position="1032"/>
    </location>
</feature>
<organism evidence="2 3">
    <name type="scientific">Rhodoblastus acidophilus</name>
    <name type="common">Rhodopseudomonas acidophila</name>
    <dbReference type="NCBI Taxonomy" id="1074"/>
    <lineage>
        <taxon>Bacteria</taxon>
        <taxon>Pseudomonadati</taxon>
        <taxon>Pseudomonadota</taxon>
        <taxon>Alphaproteobacteria</taxon>
        <taxon>Hyphomicrobiales</taxon>
        <taxon>Rhodoblastaceae</taxon>
        <taxon>Rhodoblastus</taxon>
    </lineage>
</organism>
<protein>
    <submittedName>
        <fullName evidence="2">SUMF1/EgtB/PvdO family nonheme iron enzyme</fullName>
    </submittedName>
</protein>
<dbReference type="PANTHER" id="PTHR23150">
    <property type="entry name" value="SULFATASE MODIFYING FACTOR 1, 2"/>
    <property type="match status" value="1"/>
</dbReference>
<dbReference type="GO" id="GO:0120147">
    <property type="term" value="F:formylglycine-generating oxidase activity"/>
    <property type="evidence" value="ECO:0007669"/>
    <property type="project" value="TreeGrafter"/>
</dbReference>
<gene>
    <name evidence="2" type="ORF">GJ654_12525</name>
</gene>
<dbReference type="OrthoDB" id="9768004at2"/>
<name>A0A6N8DRL1_RHOAC</name>
<dbReference type="Proteomes" id="UP000439113">
    <property type="component" value="Unassembled WGS sequence"/>
</dbReference>
<dbReference type="SUPFAM" id="SSF56436">
    <property type="entry name" value="C-type lectin-like"/>
    <property type="match status" value="1"/>
</dbReference>
<dbReference type="InterPro" id="IPR027417">
    <property type="entry name" value="P-loop_NTPase"/>
</dbReference>
<comment type="caution">
    <text evidence="2">The sequence shown here is derived from an EMBL/GenBank/DDBJ whole genome shotgun (WGS) entry which is preliminary data.</text>
</comment>
<dbReference type="InterPro" id="IPR042095">
    <property type="entry name" value="SUMF_sf"/>
</dbReference>
<reference evidence="2 3" key="1">
    <citation type="submission" date="2019-11" db="EMBL/GenBank/DDBJ databases">
        <title>Whole-genome sequence of a Rhodoblastus acidophilus DSM 142.</title>
        <authorList>
            <person name="Kyndt J.A."/>
            <person name="Meyer T.E."/>
        </authorList>
    </citation>
    <scope>NUCLEOTIDE SEQUENCE [LARGE SCALE GENOMIC DNA]</scope>
    <source>
        <strain evidence="2 3">DSM 142</strain>
    </source>
</reference>
<proteinExistence type="predicted"/>
<dbReference type="EMBL" id="WNKS01000010">
    <property type="protein sequence ID" value="MTV31811.1"/>
    <property type="molecule type" value="Genomic_DNA"/>
</dbReference>
<dbReference type="InterPro" id="IPR051043">
    <property type="entry name" value="Sulfatase_Mod_Factor_Kinase"/>
</dbReference>
<evidence type="ECO:0000313" key="3">
    <source>
        <dbReference type="Proteomes" id="UP000439113"/>
    </source>
</evidence>
<dbReference type="PANTHER" id="PTHR23150:SF19">
    <property type="entry name" value="FORMYLGLYCINE-GENERATING ENZYME"/>
    <property type="match status" value="1"/>
</dbReference>